<gene>
    <name evidence="2" type="ORF">Cco03nite_43790</name>
</gene>
<sequence length="301" mass="31776">MLVAVLAGCGSPPPGAMTPSAGPNPAPSVAPSRATLGETPQRLAGGWQVIAAGDRLLDRARNAYVAANLPKEAVLDPTGRRHAIGGGKLNVVMIAGGKTLTVERSMMLGFSRGLDPWSPDGNRLVATINRKDPFAIGFAVLDVTTGKVAEHWIDRTKYECSSCSFVFTRDGKEVAMPLADRSQGEAAELVRSLQLFDARTGKPTRSLPVKAMPQSPFAWSPDGSRVVARPDQIKEEDMQLIDTATGEAKPFPYTAVWATADELLAKFDDGVLTLRPDGTVIADASLATPLRGPLVLGPPAA</sequence>
<dbReference type="AlphaFoldDB" id="A0A8J3KYA7"/>
<dbReference type="SUPFAM" id="SSF50969">
    <property type="entry name" value="YVTN repeat-like/Quinoprotein amine dehydrogenase"/>
    <property type="match status" value="1"/>
</dbReference>
<evidence type="ECO:0008006" key="4">
    <source>
        <dbReference type="Google" id="ProtNLM"/>
    </source>
</evidence>
<accession>A0A8J3KYA7</accession>
<comment type="caution">
    <text evidence="2">The sequence shown here is derived from an EMBL/GenBank/DDBJ whole genome shotgun (WGS) entry which is preliminary data.</text>
</comment>
<evidence type="ECO:0000256" key="1">
    <source>
        <dbReference type="SAM" id="MobiDB-lite"/>
    </source>
</evidence>
<dbReference type="Gene3D" id="2.130.10.10">
    <property type="entry name" value="YVTN repeat-like/Quinoprotein amine dehydrogenase"/>
    <property type="match status" value="1"/>
</dbReference>
<feature type="region of interest" description="Disordered" evidence="1">
    <location>
        <begin position="12"/>
        <end position="34"/>
    </location>
</feature>
<feature type="compositionally biased region" description="Pro residues" evidence="1">
    <location>
        <begin position="12"/>
        <end position="28"/>
    </location>
</feature>
<keyword evidence="3" id="KW-1185">Reference proteome</keyword>
<reference evidence="2 3" key="1">
    <citation type="submission" date="2021-01" db="EMBL/GenBank/DDBJ databases">
        <title>Whole genome shotgun sequence of Catellatospora coxensis NBRC 107359.</title>
        <authorList>
            <person name="Komaki H."/>
            <person name="Tamura T."/>
        </authorList>
    </citation>
    <scope>NUCLEOTIDE SEQUENCE [LARGE SCALE GENOMIC DNA]</scope>
    <source>
        <strain evidence="2 3">NBRC 107359</strain>
    </source>
</reference>
<evidence type="ECO:0000313" key="2">
    <source>
        <dbReference type="EMBL" id="GIG07679.1"/>
    </source>
</evidence>
<dbReference type="Proteomes" id="UP000630887">
    <property type="component" value="Unassembled WGS sequence"/>
</dbReference>
<protein>
    <recommendedName>
        <fullName evidence="4">WD40 repeat protein</fullName>
    </recommendedName>
</protein>
<evidence type="ECO:0000313" key="3">
    <source>
        <dbReference type="Proteomes" id="UP000630887"/>
    </source>
</evidence>
<proteinExistence type="predicted"/>
<organism evidence="2 3">
    <name type="scientific">Catellatospora coxensis</name>
    <dbReference type="NCBI Taxonomy" id="310354"/>
    <lineage>
        <taxon>Bacteria</taxon>
        <taxon>Bacillati</taxon>
        <taxon>Actinomycetota</taxon>
        <taxon>Actinomycetes</taxon>
        <taxon>Micromonosporales</taxon>
        <taxon>Micromonosporaceae</taxon>
        <taxon>Catellatospora</taxon>
    </lineage>
</organism>
<dbReference type="InterPro" id="IPR011044">
    <property type="entry name" value="Quino_amine_DH_bsu"/>
</dbReference>
<name>A0A8J3KYA7_9ACTN</name>
<dbReference type="EMBL" id="BONI01000037">
    <property type="protein sequence ID" value="GIG07679.1"/>
    <property type="molecule type" value="Genomic_DNA"/>
</dbReference>
<dbReference type="InterPro" id="IPR015943">
    <property type="entry name" value="WD40/YVTN_repeat-like_dom_sf"/>
</dbReference>